<evidence type="ECO:0000313" key="2">
    <source>
        <dbReference type="EMBL" id="EEY66287.1"/>
    </source>
</evidence>
<feature type="region of interest" description="Disordered" evidence="1">
    <location>
        <begin position="224"/>
        <end position="244"/>
    </location>
</feature>
<organism evidence="2 3">
    <name type="scientific">Phytophthora infestans (strain T30-4)</name>
    <name type="common">Potato late blight agent</name>
    <dbReference type="NCBI Taxonomy" id="403677"/>
    <lineage>
        <taxon>Eukaryota</taxon>
        <taxon>Sar</taxon>
        <taxon>Stramenopiles</taxon>
        <taxon>Oomycota</taxon>
        <taxon>Peronosporomycetes</taxon>
        <taxon>Peronosporales</taxon>
        <taxon>Peronosporaceae</taxon>
        <taxon>Phytophthora</taxon>
    </lineage>
</organism>
<feature type="compositionally biased region" description="Basic residues" evidence="1">
    <location>
        <begin position="131"/>
        <end position="144"/>
    </location>
</feature>
<feature type="compositionally biased region" description="Basic residues" evidence="1">
    <location>
        <begin position="70"/>
        <end position="82"/>
    </location>
</feature>
<sequence>MDAFMRMMTGKEERTIADRISDPNRPTWEQYKKENADRLDLSGNGEKEMKAYRKKLDAAREKKLAGSGSSKKRKKKHKKRSRSSSSDESSSEDERRRSKHKSRKKKKSHKRRRRSPDSDNSDLDSDDDRSRRRKRSKNSKKSSSRRKDRDASPSPTVHTFIQRNNTAGILSQPHLCSICIIAVAFICRSHLRTCAMTDTENRRKFMELLRQGVLHKVQQQQQTKAVLSSDSAGKEETLQTETTDEVRRASLPERGMSAASIAAWQTLAWRDAFSMEPYFHETVDGRPLRIKQVLQGELNGFGTGLTVWPAACVLLKHLEHRATSNPRALVDSVSPFVLELGSGTGAVGIAAAMLLRAGRVVLTDMDNVRFIMQENADLARQDVGEVSV</sequence>
<dbReference type="InterPro" id="IPR029063">
    <property type="entry name" value="SAM-dependent_MTases_sf"/>
</dbReference>
<name>D0MYN9_PHYIT</name>
<accession>D0MYN9</accession>
<reference evidence="3" key="1">
    <citation type="journal article" date="2009" name="Nature">
        <title>Genome sequence and analysis of the Irish potato famine pathogen Phytophthora infestans.</title>
        <authorList>
            <consortium name="The Broad Institute Genome Sequencing Platform"/>
            <person name="Haas B.J."/>
            <person name="Kamoun S."/>
            <person name="Zody M.C."/>
            <person name="Jiang R.H."/>
            <person name="Handsaker R.E."/>
            <person name="Cano L.M."/>
            <person name="Grabherr M."/>
            <person name="Kodira C.D."/>
            <person name="Raffaele S."/>
            <person name="Torto-Alalibo T."/>
            <person name="Bozkurt T.O."/>
            <person name="Ah-Fong A.M."/>
            <person name="Alvarado L."/>
            <person name="Anderson V.L."/>
            <person name="Armstrong M.R."/>
            <person name="Avrova A."/>
            <person name="Baxter L."/>
            <person name="Beynon J."/>
            <person name="Boevink P.C."/>
            <person name="Bollmann S.R."/>
            <person name="Bos J.I."/>
            <person name="Bulone V."/>
            <person name="Cai G."/>
            <person name="Cakir C."/>
            <person name="Carrington J.C."/>
            <person name="Chawner M."/>
            <person name="Conti L."/>
            <person name="Costanzo S."/>
            <person name="Ewan R."/>
            <person name="Fahlgren N."/>
            <person name="Fischbach M.A."/>
            <person name="Fugelstad J."/>
            <person name="Gilroy E.M."/>
            <person name="Gnerre S."/>
            <person name="Green P.J."/>
            <person name="Grenville-Briggs L.J."/>
            <person name="Griffith J."/>
            <person name="Grunwald N.J."/>
            <person name="Horn K."/>
            <person name="Horner N.R."/>
            <person name="Hu C.H."/>
            <person name="Huitema E."/>
            <person name="Jeong D.H."/>
            <person name="Jones A.M."/>
            <person name="Jones J.D."/>
            <person name="Jones R.W."/>
            <person name="Karlsson E.K."/>
            <person name="Kunjeti S.G."/>
            <person name="Lamour K."/>
            <person name="Liu Z."/>
            <person name="Ma L."/>
            <person name="Maclean D."/>
            <person name="Chibucos M.C."/>
            <person name="McDonald H."/>
            <person name="McWalters J."/>
            <person name="Meijer H.J."/>
            <person name="Morgan W."/>
            <person name="Morris P.F."/>
            <person name="Munro C.A."/>
            <person name="O'Neill K."/>
            <person name="Ospina-Giraldo M."/>
            <person name="Pinzon A."/>
            <person name="Pritchard L."/>
            <person name="Ramsahoye B."/>
            <person name="Ren Q."/>
            <person name="Restrepo S."/>
            <person name="Roy S."/>
            <person name="Sadanandom A."/>
            <person name="Savidor A."/>
            <person name="Schornack S."/>
            <person name="Schwartz D.C."/>
            <person name="Schumann U.D."/>
            <person name="Schwessinger B."/>
            <person name="Seyer L."/>
            <person name="Sharpe T."/>
            <person name="Silvar C."/>
            <person name="Song J."/>
            <person name="Studholme D.J."/>
            <person name="Sykes S."/>
            <person name="Thines M."/>
            <person name="van de Vondervoort P.J."/>
            <person name="Phuntumart V."/>
            <person name="Wawra S."/>
            <person name="Weide R."/>
            <person name="Win J."/>
            <person name="Young C."/>
            <person name="Zhou S."/>
            <person name="Fry W."/>
            <person name="Meyers B.C."/>
            <person name="van West P."/>
            <person name="Ristaino J."/>
            <person name="Govers F."/>
            <person name="Birch P.R."/>
            <person name="Whisson S.C."/>
            <person name="Judelson H.S."/>
            <person name="Nusbaum C."/>
        </authorList>
    </citation>
    <scope>NUCLEOTIDE SEQUENCE [LARGE SCALE GENOMIC DNA]</scope>
    <source>
        <strain evidence="3">T30-4</strain>
    </source>
</reference>
<dbReference type="VEuPathDB" id="FungiDB:PITG_03844"/>
<feature type="region of interest" description="Disordered" evidence="1">
    <location>
        <begin position="1"/>
        <end position="158"/>
    </location>
</feature>
<dbReference type="OrthoDB" id="413520at2759"/>
<dbReference type="Gene3D" id="3.40.50.150">
    <property type="entry name" value="Vaccinia Virus protein VP39"/>
    <property type="match status" value="1"/>
</dbReference>
<dbReference type="Pfam" id="PF10294">
    <property type="entry name" value="Methyltransf_16"/>
    <property type="match status" value="1"/>
</dbReference>
<dbReference type="SUPFAM" id="SSF53335">
    <property type="entry name" value="S-adenosyl-L-methionine-dependent methyltransferases"/>
    <property type="match status" value="1"/>
</dbReference>
<dbReference type="HOGENOM" id="CLU_043098_0_0_1"/>
<feature type="compositionally biased region" description="Basic and acidic residues" evidence="1">
    <location>
        <begin position="9"/>
        <end position="22"/>
    </location>
</feature>
<dbReference type="InterPro" id="IPR019410">
    <property type="entry name" value="Methyltransf_16"/>
</dbReference>
<dbReference type="RefSeq" id="XP_002906886.1">
    <property type="nucleotide sequence ID" value="XM_002906840.1"/>
</dbReference>
<evidence type="ECO:0000256" key="1">
    <source>
        <dbReference type="SAM" id="MobiDB-lite"/>
    </source>
</evidence>
<keyword evidence="3" id="KW-1185">Reference proteome</keyword>
<dbReference type="eggNOG" id="KOG2793">
    <property type="taxonomic scope" value="Eukaryota"/>
</dbReference>
<feature type="compositionally biased region" description="Basic residues" evidence="1">
    <location>
        <begin position="97"/>
        <end position="114"/>
    </location>
</feature>
<dbReference type="KEGG" id="pif:PITG_03844"/>
<dbReference type="Proteomes" id="UP000006643">
    <property type="component" value="Unassembled WGS sequence"/>
</dbReference>
<dbReference type="AlphaFoldDB" id="D0MYN9"/>
<evidence type="ECO:0000313" key="3">
    <source>
        <dbReference type="Proteomes" id="UP000006643"/>
    </source>
</evidence>
<protein>
    <submittedName>
        <fullName evidence="2">Uncharacterized protein</fullName>
    </submittedName>
</protein>
<dbReference type="GeneID" id="9467781"/>
<dbReference type="EMBL" id="DS028121">
    <property type="protein sequence ID" value="EEY66287.1"/>
    <property type="molecule type" value="Genomic_DNA"/>
</dbReference>
<feature type="compositionally biased region" description="Basic and acidic residues" evidence="1">
    <location>
        <begin position="30"/>
        <end position="64"/>
    </location>
</feature>
<proteinExistence type="predicted"/>
<dbReference type="InParanoid" id="D0MYN9"/>
<gene>
    <name evidence="2" type="ORF">PITG_03844</name>
</gene>
<dbReference type="OMA" id="ANTEDEC"/>
<dbReference type="PANTHER" id="PTHR14614">
    <property type="entry name" value="HEPATOCELLULAR CARCINOMA-ASSOCIATED ANTIGEN"/>
    <property type="match status" value="1"/>
</dbReference>